<feature type="binding site" evidence="14">
    <location>
        <begin position="180"/>
        <end position="187"/>
    </location>
    <ligand>
        <name>NAD(+)</name>
        <dbReference type="ChEBI" id="CHEBI:57540"/>
    </ligand>
</feature>
<dbReference type="GO" id="GO:0004148">
    <property type="term" value="F:dihydrolipoyl dehydrogenase (NADH) activity"/>
    <property type="evidence" value="ECO:0007669"/>
    <property type="project" value="UniProtKB-EC"/>
</dbReference>
<keyword evidence="8 16" id="KW-0560">Oxidoreductase</keyword>
<feature type="disulfide bond" description="Redox-active" evidence="15">
    <location>
        <begin position="43"/>
        <end position="48"/>
    </location>
</feature>
<dbReference type="InterPro" id="IPR016156">
    <property type="entry name" value="FAD/NAD-linked_Rdtase_dimer_sf"/>
</dbReference>
<evidence type="ECO:0000256" key="13">
    <source>
        <dbReference type="PIRSR" id="PIRSR000350-2"/>
    </source>
</evidence>
<dbReference type="PRINTS" id="PR00411">
    <property type="entry name" value="PNDRDTASEI"/>
</dbReference>
<comment type="miscellaneous">
    <text evidence="16">The active site is a redox-active disulfide bond.</text>
</comment>
<dbReference type="PIRSF" id="PIRSF000350">
    <property type="entry name" value="Mercury_reductase_MerA"/>
    <property type="match status" value="1"/>
</dbReference>
<dbReference type="FunFam" id="3.30.390.30:FF:000001">
    <property type="entry name" value="Dihydrolipoyl dehydrogenase"/>
    <property type="match status" value="1"/>
</dbReference>
<feature type="binding site" evidence="14">
    <location>
        <position position="203"/>
    </location>
    <ligand>
        <name>NAD(+)</name>
        <dbReference type="ChEBI" id="CHEBI:57540"/>
    </ligand>
</feature>
<evidence type="ECO:0000256" key="15">
    <source>
        <dbReference type="PIRSR" id="PIRSR000350-4"/>
    </source>
</evidence>
<keyword evidence="9 14" id="KW-0520">NAD</keyword>
<dbReference type="Pfam" id="PF02852">
    <property type="entry name" value="Pyr_redox_dim"/>
    <property type="match status" value="1"/>
</dbReference>
<keyword evidence="11 16" id="KW-0676">Redox-active center</keyword>
<dbReference type="InterPro" id="IPR004099">
    <property type="entry name" value="Pyr_nucl-diS_OxRdtase_dimer"/>
</dbReference>
<keyword evidence="7 14" id="KW-0274">FAD</keyword>
<evidence type="ECO:0000256" key="5">
    <source>
        <dbReference type="ARBA" id="ARBA00022490"/>
    </source>
</evidence>
<dbReference type="Proteomes" id="UP000565745">
    <property type="component" value="Unassembled WGS sequence"/>
</dbReference>
<evidence type="ECO:0000259" key="17">
    <source>
        <dbReference type="Pfam" id="PF02852"/>
    </source>
</evidence>
<evidence type="ECO:0000256" key="2">
    <source>
        <dbReference type="ARBA" id="ARBA00007532"/>
    </source>
</evidence>
<keyword evidence="20" id="KW-1185">Reference proteome</keyword>
<keyword evidence="14" id="KW-0547">Nucleotide-binding</keyword>
<evidence type="ECO:0000313" key="20">
    <source>
        <dbReference type="Proteomes" id="UP000565745"/>
    </source>
</evidence>
<gene>
    <name evidence="19" type="ORF">GGR93_003484</name>
</gene>
<dbReference type="SUPFAM" id="SSF51905">
    <property type="entry name" value="FAD/NAD(P)-binding domain"/>
    <property type="match status" value="1"/>
</dbReference>
<evidence type="ECO:0000256" key="14">
    <source>
        <dbReference type="PIRSR" id="PIRSR000350-3"/>
    </source>
</evidence>
<comment type="subcellular location">
    <subcellularLocation>
        <location evidence="1">Cytoplasm</location>
    </subcellularLocation>
</comment>
<evidence type="ECO:0000256" key="11">
    <source>
        <dbReference type="ARBA" id="ARBA00023284"/>
    </source>
</evidence>
<comment type="cofactor">
    <cofactor evidence="14 16">
        <name>FAD</name>
        <dbReference type="ChEBI" id="CHEBI:57692"/>
    </cofactor>
    <text evidence="14 16">Binds 1 FAD per subunit.</text>
</comment>
<accession>A0A7W6MB99</accession>
<evidence type="ECO:0000256" key="1">
    <source>
        <dbReference type="ARBA" id="ARBA00004496"/>
    </source>
</evidence>
<dbReference type="PANTHER" id="PTHR22912:SF217">
    <property type="entry name" value="DIHYDROLIPOYL DEHYDROGENASE"/>
    <property type="match status" value="1"/>
</dbReference>
<proteinExistence type="inferred from homology"/>
<evidence type="ECO:0000256" key="10">
    <source>
        <dbReference type="ARBA" id="ARBA00023157"/>
    </source>
</evidence>
<dbReference type="PANTHER" id="PTHR22912">
    <property type="entry name" value="DISULFIDE OXIDOREDUCTASE"/>
    <property type="match status" value="1"/>
</dbReference>
<protein>
    <recommendedName>
        <fullName evidence="4 16">Dihydrolipoyl dehydrogenase</fullName>
        <ecNumber evidence="3 16">1.8.1.4</ecNumber>
    </recommendedName>
</protein>
<dbReference type="PRINTS" id="PR00368">
    <property type="entry name" value="FADPNR"/>
</dbReference>
<dbReference type="InterPro" id="IPR012999">
    <property type="entry name" value="Pyr_OxRdtase_I_AS"/>
</dbReference>
<dbReference type="RefSeq" id="WP_025054019.1">
    <property type="nucleotide sequence ID" value="NZ_JACIFU010000005.1"/>
</dbReference>
<evidence type="ECO:0000259" key="18">
    <source>
        <dbReference type="Pfam" id="PF07992"/>
    </source>
</evidence>
<dbReference type="InterPro" id="IPR006258">
    <property type="entry name" value="Lipoamide_DH"/>
</dbReference>
<evidence type="ECO:0000256" key="8">
    <source>
        <dbReference type="ARBA" id="ARBA00023002"/>
    </source>
</evidence>
<dbReference type="GO" id="GO:0005737">
    <property type="term" value="C:cytoplasm"/>
    <property type="evidence" value="ECO:0007669"/>
    <property type="project" value="UniProtKB-SubCell"/>
</dbReference>
<evidence type="ECO:0000256" key="16">
    <source>
        <dbReference type="RuleBase" id="RU003692"/>
    </source>
</evidence>
<dbReference type="GO" id="GO:0050660">
    <property type="term" value="F:flavin adenine dinucleotide binding"/>
    <property type="evidence" value="ECO:0007669"/>
    <property type="project" value="InterPro"/>
</dbReference>
<dbReference type="FunFam" id="3.50.50.60:FF:000136">
    <property type="entry name" value="Dihydrolipoyl dehydrogenase"/>
    <property type="match status" value="1"/>
</dbReference>
<dbReference type="EC" id="1.8.1.4" evidence="3 16"/>
<comment type="similarity">
    <text evidence="2 16">Belongs to the class-I pyridine nucleotide-disulfide oxidoreductase family.</text>
</comment>
<comment type="catalytic activity">
    <reaction evidence="12 16">
        <text>N(6)-[(R)-dihydrolipoyl]-L-lysyl-[protein] + NAD(+) = N(6)-[(R)-lipoyl]-L-lysyl-[protein] + NADH + H(+)</text>
        <dbReference type="Rhea" id="RHEA:15045"/>
        <dbReference type="Rhea" id="RHEA-COMP:10474"/>
        <dbReference type="Rhea" id="RHEA-COMP:10475"/>
        <dbReference type="ChEBI" id="CHEBI:15378"/>
        <dbReference type="ChEBI" id="CHEBI:57540"/>
        <dbReference type="ChEBI" id="CHEBI:57945"/>
        <dbReference type="ChEBI" id="CHEBI:83099"/>
        <dbReference type="ChEBI" id="CHEBI:83100"/>
        <dbReference type="EC" id="1.8.1.4"/>
    </reaction>
</comment>
<dbReference type="SUPFAM" id="SSF55424">
    <property type="entry name" value="FAD/NAD-linked reductases, dimerisation (C-terminal) domain"/>
    <property type="match status" value="1"/>
</dbReference>
<evidence type="ECO:0000313" key="19">
    <source>
        <dbReference type="EMBL" id="MBB4175681.1"/>
    </source>
</evidence>
<dbReference type="EMBL" id="JACIFU010000005">
    <property type="protein sequence ID" value="MBB4175681.1"/>
    <property type="molecule type" value="Genomic_DNA"/>
</dbReference>
<dbReference type="OrthoDB" id="9776382at2"/>
<keyword evidence="5" id="KW-0963">Cytoplasm</keyword>
<comment type="caution">
    <text evidence="19">The sequence shown here is derived from an EMBL/GenBank/DDBJ whole genome shotgun (WGS) entry which is preliminary data.</text>
</comment>
<organism evidence="19 20">
    <name type="scientific">Sulfitobacter noctilucicola</name>
    <dbReference type="NCBI Taxonomy" id="1342301"/>
    <lineage>
        <taxon>Bacteria</taxon>
        <taxon>Pseudomonadati</taxon>
        <taxon>Pseudomonadota</taxon>
        <taxon>Alphaproteobacteria</taxon>
        <taxon>Rhodobacterales</taxon>
        <taxon>Roseobacteraceae</taxon>
        <taxon>Sulfitobacter</taxon>
    </lineage>
</organism>
<feature type="binding site" evidence="14">
    <location>
        <position position="270"/>
    </location>
    <ligand>
        <name>NAD(+)</name>
        <dbReference type="ChEBI" id="CHEBI:57540"/>
    </ligand>
</feature>
<reference evidence="19 20" key="1">
    <citation type="submission" date="2020-08" db="EMBL/GenBank/DDBJ databases">
        <title>Genomic Encyclopedia of Type Strains, Phase IV (KMG-IV): sequencing the most valuable type-strain genomes for metagenomic binning, comparative biology and taxonomic classification.</title>
        <authorList>
            <person name="Goeker M."/>
        </authorList>
    </citation>
    <scope>NUCLEOTIDE SEQUENCE [LARGE SCALE GENOMIC DNA]</scope>
    <source>
        <strain evidence="19 20">DSM 101015</strain>
    </source>
</reference>
<feature type="domain" description="Pyridine nucleotide-disulphide oxidoreductase dimerisation" evidence="17">
    <location>
        <begin position="345"/>
        <end position="453"/>
    </location>
</feature>
<evidence type="ECO:0000256" key="12">
    <source>
        <dbReference type="ARBA" id="ARBA00049187"/>
    </source>
</evidence>
<name>A0A7W6MB99_9RHOB</name>
<dbReference type="InterPro" id="IPR050151">
    <property type="entry name" value="Class-I_Pyr_Nuc-Dis_Oxidored"/>
</dbReference>
<feature type="active site" description="Proton acceptor" evidence="13">
    <location>
        <position position="443"/>
    </location>
</feature>
<sequence length="464" mass="49890">MAAHSFDLIVIGAGPGGYVAAIRGAQLGMKVAIVERENLGGICLNWGCIPTKAMLRSSEVFHLMHRAKEFGLKADGIDYDLDAVVKRSRKVAGQLSGGIGHLMKKNKITVFMGEATIPAKGKVSVKTDKGTEDLSAKNIVLATGARARELPGLEADGKLVWTYRHALQPVHMPKKLLVIGSGAIGIEFASFYNTLGADTTVVEVMDRVLPVEDAEVSAFAKKAFEKQGMKIMQKAMVKKLDRAKDKVTAHIEVGGKVEKHEFDTVISAVGIVGNVENLGLEELGVKIDRTHVVTDEFCRTGVEGLYAIGDIAGAPWLAHKASHEGVMVADLIAGKHAHPVKPESIAGCTYCHPQVASVGYTEAKAKELGYDIKVGRFPFIGNGKAIALGEESGMIKTIFDAKTGELLGAHMVGAEVTELIQGYVVGRQLETTEEDLMNTVFPHPTLSEMMHESVLDAYDRVIHM</sequence>
<evidence type="ECO:0000256" key="9">
    <source>
        <dbReference type="ARBA" id="ARBA00023027"/>
    </source>
</evidence>
<keyword evidence="10" id="KW-1015">Disulfide bond</keyword>
<dbReference type="InterPro" id="IPR023753">
    <property type="entry name" value="FAD/NAD-binding_dom"/>
</dbReference>
<dbReference type="Gene3D" id="3.30.390.30">
    <property type="match status" value="1"/>
</dbReference>
<dbReference type="InterPro" id="IPR036188">
    <property type="entry name" value="FAD/NAD-bd_sf"/>
</dbReference>
<feature type="domain" description="FAD/NAD(P)-binding" evidence="18">
    <location>
        <begin position="6"/>
        <end position="325"/>
    </location>
</feature>
<dbReference type="GO" id="GO:0006103">
    <property type="term" value="P:2-oxoglutarate metabolic process"/>
    <property type="evidence" value="ECO:0007669"/>
    <property type="project" value="TreeGrafter"/>
</dbReference>
<evidence type="ECO:0000256" key="4">
    <source>
        <dbReference type="ARBA" id="ARBA00016961"/>
    </source>
</evidence>
<keyword evidence="6 16" id="KW-0285">Flavoprotein</keyword>
<evidence type="ECO:0000256" key="7">
    <source>
        <dbReference type="ARBA" id="ARBA00022827"/>
    </source>
</evidence>
<evidence type="ECO:0000256" key="6">
    <source>
        <dbReference type="ARBA" id="ARBA00022630"/>
    </source>
</evidence>
<feature type="binding site" evidence="14">
    <location>
        <position position="52"/>
    </location>
    <ligand>
        <name>FAD</name>
        <dbReference type="ChEBI" id="CHEBI:57692"/>
    </ligand>
</feature>
<evidence type="ECO:0000256" key="3">
    <source>
        <dbReference type="ARBA" id="ARBA00012608"/>
    </source>
</evidence>
<dbReference type="Pfam" id="PF07992">
    <property type="entry name" value="Pyr_redox_2"/>
    <property type="match status" value="1"/>
</dbReference>
<dbReference type="InterPro" id="IPR001100">
    <property type="entry name" value="Pyr_nuc-diS_OxRdtase"/>
</dbReference>
<dbReference type="Gene3D" id="3.50.50.60">
    <property type="entry name" value="FAD/NAD(P)-binding domain"/>
    <property type="match status" value="2"/>
</dbReference>
<dbReference type="AlphaFoldDB" id="A0A7W6MB99"/>
<feature type="binding site" evidence="14">
    <location>
        <position position="310"/>
    </location>
    <ligand>
        <name>FAD</name>
        <dbReference type="ChEBI" id="CHEBI:57692"/>
    </ligand>
</feature>
<dbReference type="PROSITE" id="PS00076">
    <property type="entry name" value="PYRIDINE_REDOX_1"/>
    <property type="match status" value="1"/>
</dbReference>
<dbReference type="NCBIfam" id="TIGR01350">
    <property type="entry name" value="lipoamide_DH"/>
    <property type="match status" value="1"/>
</dbReference>